<comment type="caution">
    <text evidence="5">The sequence shown here is derived from an EMBL/GenBank/DDBJ whole genome shotgun (WGS) entry which is preliminary data.</text>
</comment>
<name>A0A428UIS3_9HYPO</name>
<gene>
    <name evidence="5" type="ORF">CDV31_005537</name>
</gene>
<evidence type="ECO:0000313" key="5">
    <source>
        <dbReference type="EMBL" id="RSM14201.1"/>
    </source>
</evidence>
<dbReference type="Proteomes" id="UP000288429">
    <property type="component" value="Unassembled WGS sequence"/>
</dbReference>
<dbReference type="InterPro" id="IPR027417">
    <property type="entry name" value="P-loop_NTPase"/>
</dbReference>
<dbReference type="PANTHER" id="PTHR10039:SF5">
    <property type="entry name" value="NACHT DOMAIN-CONTAINING PROTEIN"/>
    <property type="match status" value="1"/>
</dbReference>
<feature type="domain" description="DUF7791" evidence="4">
    <location>
        <begin position="317"/>
        <end position="453"/>
    </location>
</feature>
<proteinExistence type="predicted"/>
<dbReference type="InterPro" id="IPR056693">
    <property type="entry name" value="DUF7791"/>
</dbReference>
<dbReference type="Gene3D" id="3.40.50.300">
    <property type="entry name" value="P-loop containing nucleotide triphosphate hydrolases"/>
    <property type="match status" value="1"/>
</dbReference>
<feature type="domain" description="Nephrocystin 3-like N-terminal" evidence="3">
    <location>
        <begin position="45"/>
        <end position="205"/>
    </location>
</feature>
<keyword evidence="6" id="KW-1185">Reference proteome</keyword>
<feature type="region of interest" description="Disordered" evidence="2">
    <location>
        <begin position="791"/>
        <end position="815"/>
    </location>
</feature>
<keyword evidence="1" id="KW-0677">Repeat</keyword>
<dbReference type="EMBL" id="NIZV01000057">
    <property type="protein sequence ID" value="RSM14201.1"/>
    <property type="molecule type" value="Genomic_DNA"/>
</dbReference>
<dbReference type="SUPFAM" id="SSF52540">
    <property type="entry name" value="P-loop containing nucleoside triphosphate hydrolases"/>
    <property type="match status" value="1"/>
</dbReference>
<dbReference type="PANTHER" id="PTHR10039">
    <property type="entry name" value="AMELOGENIN"/>
    <property type="match status" value="1"/>
</dbReference>
<evidence type="ECO:0000313" key="6">
    <source>
        <dbReference type="Proteomes" id="UP000288429"/>
    </source>
</evidence>
<evidence type="ECO:0000256" key="2">
    <source>
        <dbReference type="SAM" id="MobiDB-lite"/>
    </source>
</evidence>
<dbReference type="InterPro" id="IPR056884">
    <property type="entry name" value="NPHP3-like_N"/>
</dbReference>
<protein>
    <recommendedName>
        <fullName evidence="7">NACHT domain-containing protein</fullName>
    </recommendedName>
</protein>
<dbReference type="Pfam" id="PF24883">
    <property type="entry name" value="NPHP3_N"/>
    <property type="match status" value="1"/>
</dbReference>
<accession>A0A428UIS3</accession>
<dbReference type="AlphaFoldDB" id="A0A428UIS3"/>
<evidence type="ECO:0008006" key="7">
    <source>
        <dbReference type="Google" id="ProtNLM"/>
    </source>
</evidence>
<dbReference type="Pfam" id="PF25053">
    <property type="entry name" value="DUF7791"/>
    <property type="match status" value="1"/>
</dbReference>
<organism evidence="5 6">
    <name type="scientific">Fusarium ambrosium</name>
    <dbReference type="NCBI Taxonomy" id="131363"/>
    <lineage>
        <taxon>Eukaryota</taxon>
        <taxon>Fungi</taxon>
        <taxon>Dikarya</taxon>
        <taxon>Ascomycota</taxon>
        <taxon>Pezizomycotina</taxon>
        <taxon>Sordariomycetes</taxon>
        <taxon>Hypocreomycetidae</taxon>
        <taxon>Hypocreales</taxon>
        <taxon>Nectriaceae</taxon>
        <taxon>Fusarium</taxon>
        <taxon>Fusarium solani species complex</taxon>
    </lineage>
</organism>
<evidence type="ECO:0000259" key="4">
    <source>
        <dbReference type="Pfam" id="PF25053"/>
    </source>
</evidence>
<evidence type="ECO:0000256" key="1">
    <source>
        <dbReference type="ARBA" id="ARBA00022737"/>
    </source>
</evidence>
<sequence>MDILNSLDYEDRPKRHSNIPEAHKATFAWALEQDKQGEAQGSSGCFRRWLIGDSKLFWVSGKPGSGKSTFMKFAVDNKETKECLRKWAGHRELILASHFFTIYGTNIQKSLEGLLRSLLHNILEGEPKLIPKLLPNRWANTSKQSPWTQSELESALRAVAKMDLSTYICFFIDGLDEYSGDHLEICQTLKELSEPSFIKVCVSSRPWNVFEDAFGNSRESKLYIHELTHEDILNYTQARLSEHPRWAFVSSGPNAAASQSLIKEVVDRSMGVFLWVFLVTRLLREGLNNDDTFSDLQRRVSSYPDDLEEFFKHILSSVDPFYHEKMAGTLMVARDAKKPLRVEMFMFLDQEYDDESYALRPPVYDARFDDDDNDVDDNNNYLEASGSIARRINGRCKGLLEWQYCSMVFLHRTVFDFLRTPEMVRFLREKTKANFCSHLSLLRARLAWFKSTSFYQEYPGEEELDLIEGVPEFARDLREVARYAQLASDEGSDIEVAVSALLDNAELGIAKMVRTNQIPAQYESTAVGVYRLLLLESGIDGYIYRKLSIPGYFDSPYTDRHDSPLSFVLGTPLDRDNFELDTPSIGTKTKRRLLERLLELGYDPNKVYGDDTIWARFVGNYVDPRVFDMAPEGGILGTLLRHGADPTAYIDIQNGYKVPFWLYFLLLFGPRTTRSHQLVLEKVWILTLEHIPALSQAKVLGRDYSPSTGGGREWNSHRLWDALPYEVVGGVLAGSPQHLEDRFFLGLLENVLDRVRDSPTTFEQCHNWFAQYLGVDPHELIQSLPSKQQEMSFRKRLAEEEEEGGSRTTKARRLA</sequence>
<reference evidence="5 6" key="1">
    <citation type="submission" date="2017-06" db="EMBL/GenBank/DDBJ databases">
        <title>Cmopartive genomic analysis of Ambrosia Fusariam Clade fungi.</title>
        <authorList>
            <person name="Stajich J.E."/>
            <person name="Carrillo J."/>
            <person name="Kijimoto T."/>
            <person name="Eskalen A."/>
            <person name="O'Donnell K."/>
            <person name="Kasson M."/>
        </authorList>
    </citation>
    <scope>NUCLEOTIDE SEQUENCE [LARGE SCALE GENOMIC DNA]</scope>
    <source>
        <strain evidence="5 6">NRRL 20438</strain>
    </source>
</reference>
<evidence type="ECO:0000259" key="3">
    <source>
        <dbReference type="Pfam" id="PF24883"/>
    </source>
</evidence>